<dbReference type="Proteomes" id="UP000334019">
    <property type="component" value="Chromosome"/>
</dbReference>
<name>A0A5Q2RMU8_9ACTN</name>
<proteinExistence type="inferred from homology"/>
<dbReference type="PROSITE" id="PS50889">
    <property type="entry name" value="S4"/>
    <property type="match status" value="1"/>
</dbReference>
<dbReference type="InterPro" id="IPR002877">
    <property type="entry name" value="RNA_MeTrfase_FtsJ_dom"/>
</dbReference>
<gene>
    <name evidence="6" type="ORF">GH723_09010</name>
</gene>
<feature type="region of interest" description="Disordered" evidence="4">
    <location>
        <begin position="1"/>
        <end position="101"/>
    </location>
</feature>
<dbReference type="InterPro" id="IPR029063">
    <property type="entry name" value="SAM-dependent_MTases_sf"/>
</dbReference>
<sequence>MPASAPTRRPPVPRSPPSRPGWRRSRPAPRGPRAARPPRAPGRRRPPPAPARRRTDPTAARRRLDAELVRRGLAPSRERAREAIRSGRVRVGGAPADKPARLVAPDEPLEVVGPPPRYVGRGGEKLAGALDRFDVHVAGQRAVDCGASTGGFTDCLLQAGAAEVVAIDVGYGQLHEKLRADERVRNLERTTIRGIDPDVVGGPAPLVVGDLSFISLRTVADDLLALLAPGGDLVLLVKPQFEAGREEASRGRGIISDPEVWRRVLGEVRDALSARGAAIMGAMCSPLVGADGNVEFLVHAVAPSEGAARTGSDDVLDAAVAEARARRS</sequence>
<dbReference type="SUPFAM" id="SSF55174">
    <property type="entry name" value="Alpha-L RNA-binding motif"/>
    <property type="match status" value="1"/>
</dbReference>
<organism evidence="6 7">
    <name type="scientific">Actinomarinicola tropica</name>
    <dbReference type="NCBI Taxonomy" id="2789776"/>
    <lineage>
        <taxon>Bacteria</taxon>
        <taxon>Bacillati</taxon>
        <taxon>Actinomycetota</taxon>
        <taxon>Acidimicrobiia</taxon>
        <taxon>Acidimicrobiales</taxon>
        <taxon>Iamiaceae</taxon>
        <taxon>Actinomarinicola</taxon>
    </lineage>
</organism>
<dbReference type="CDD" id="cd00165">
    <property type="entry name" value="S4"/>
    <property type="match status" value="1"/>
</dbReference>
<evidence type="ECO:0000256" key="2">
    <source>
        <dbReference type="ARBA" id="ARBA00029460"/>
    </source>
</evidence>
<evidence type="ECO:0000313" key="6">
    <source>
        <dbReference type="EMBL" id="QGG95220.1"/>
    </source>
</evidence>
<dbReference type="GO" id="GO:0032259">
    <property type="term" value="P:methylation"/>
    <property type="evidence" value="ECO:0007669"/>
    <property type="project" value="UniProtKB-KW"/>
</dbReference>
<dbReference type="Gene3D" id="3.10.290.10">
    <property type="entry name" value="RNA-binding S4 domain"/>
    <property type="match status" value="1"/>
</dbReference>
<dbReference type="KEGG" id="atq:GH723_09010"/>
<keyword evidence="1 3" id="KW-0694">RNA-binding</keyword>
<keyword evidence="7" id="KW-1185">Reference proteome</keyword>
<dbReference type="Gene3D" id="3.40.50.150">
    <property type="entry name" value="Vaccinia Virus protein VP39"/>
    <property type="match status" value="1"/>
</dbReference>
<accession>A0A5Q2RMU8</accession>
<dbReference type="NCBIfam" id="TIGR00478">
    <property type="entry name" value="tly"/>
    <property type="match status" value="1"/>
</dbReference>
<dbReference type="AlphaFoldDB" id="A0A5Q2RMU8"/>
<evidence type="ECO:0000256" key="3">
    <source>
        <dbReference type="PROSITE-ProRule" id="PRU00182"/>
    </source>
</evidence>
<protein>
    <submittedName>
        <fullName evidence="6">TlyA family rRNA (Cytidine-2'-O)-methyltransferase</fullName>
    </submittedName>
</protein>
<dbReference type="GO" id="GO:0008168">
    <property type="term" value="F:methyltransferase activity"/>
    <property type="evidence" value="ECO:0007669"/>
    <property type="project" value="UniProtKB-KW"/>
</dbReference>
<dbReference type="PANTHER" id="PTHR32319:SF0">
    <property type="entry name" value="BACTERIAL HEMOLYSIN-LIKE PROTEIN"/>
    <property type="match status" value="1"/>
</dbReference>
<evidence type="ECO:0000313" key="7">
    <source>
        <dbReference type="Proteomes" id="UP000334019"/>
    </source>
</evidence>
<dbReference type="SMART" id="SM00363">
    <property type="entry name" value="S4"/>
    <property type="match status" value="1"/>
</dbReference>
<dbReference type="PANTHER" id="PTHR32319">
    <property type="entry name" value="BACTERIAL HEMOLYSIN-LIKE PROTEIN"/>
    <property type="match status" value="1"/>
</dbReference>
<evidence type="ECO:0000256" key="4">
    <source>
        <dbReference type="SAM" id="MobiDB-lite"/>
    </source>
</evidence>
<dbReference type="EMBL" id="CP045851">
    <property type="protein sequence ID" value="QGG95220.1"/>
    <property type="molecule type" value="Genomic_DNA"/>
</dbReference>
<feature type="compositionally biased region" description="Pro residues" evidence="4">
    <location>
        <begin position="8"/>
        <end position="19"/>
    </location>
</feature>
<feature type="compositionally biased region" description="Basic and acidic residues" evidence="4">
    <location>
        <begin position="62"/>
        <end position="85"/>
    </location>
</feature>
<keyword evidence="6" id="KW-0489">Methyltransferase</keyword>
<dbReference type="CDD" id="cd02440">
    <property type="entry name" value="AdoMet_MTases"/>
    <property type="match status" value="1"/>
</dbReference>
<dbReference type="SUPFAM" id="SSF53335">
    <property type="entry name" value="S-adenosyl-L-methionine-dependent methyltransferases"/>
    <property type="match status" value="1"/>
</dbReference>
<evidence type="ECO:0000259" key="5">
    <source>
        <dbReference type="SMART" id="SM00363"/>
    </source>
</evidence>
<reference evidence="6 7" key="1">
    <citation type="submission" date="2019-11" db="EMBL/GenBank/DDBJ databases">
        <authorList>
            <person name="He Y."/>
        </authorList>
    </citation>
    <scope>NUCLEOTIDE SEQUENCE [LARGE SCALE GENOMIC DNA]</scope>
    <source>
        <strain evidence="6 7">SCSIO 58843</strain>
    </source>
</reference>
<dbReference type="InterPro" id="IPR004538">
    <property type="entry name" value="Hemolysin_A/TlyA"/>
</dbReference>
<keyword evidence="6" id="KW-0808">Transferase</keyword>
<dbReference type="InterPro" id="IPR002942">
    <property type="entry name" value="S4_RNA-bd"/>
</dbReference>
<evidence type="ECO:0000256" key="1">
    <source>
        <dbReference type="ARBA" id="ARBA00022884"/>
    </source>
</evidence>
<comment type="similarity">
    <text evidence="2">Belongs to the TlyA family.</text>
</comment>
<dbReference type="InterPro" id="IPR036986">
    <property type="entry name" value="S4_RNA-bd_sf"/>
</dbReference>
<dbReference type="Pfam" id="PF01479">
    <property type="entry name" value="S4"/>
    <property type="match status" value="1"/>
</dbReference>
<dbReference type="GO" id="GO:0003723">
    <property type="term" value="F:RNA binding"/>
    <property type="evidence" value="ECO:0007669"/>
    <property type="project" value="UniProtKB-KW"/>
</dbReference>
<dbReference type="Pfam" id="PF01728">
    <property type="entry name" value="FtsJ"/>
    <property type="match status" value="1"/>
</dbReference>
<dbReference type="InterPro" id="IPR047048">
    <property type="entry name" value="TlyA"/>
</dbReference>
<feature type="domain" description="RNA-binding S4" evidence="5">
    <location>
        <begin position="62"/>
        <end position="120"/>
    </location>
</feature>